<dbReference type="AlphaFoldDB" id="A0A9P7EXM8"/>
<dbReference type="Proteomes" id="UP000823399">
    <property type="component" value="Unassembled WGS sequence"/>
</dbReference>
<accession>A0A9P7EXM8</accession>
<evidence type="ECO:0000313" key="2">
    <source>
        <dbReference type="EMBL" id="KAG2094830.1"/>
    </source>
</evidence>
<comment type="caution">
    <text evidence="2">The sequence shown here is derived from an EMBL/GenBank/DDBJ whole genome shotgun (WGS) entry which is preliminary data.</text>
</comment>
<keyword evidence="3" id="KW-1185">Reference proteome</keyword>
<evidence type="ECO:0000313" key="3">
    <source>
        <dbReference type="Proteomes" id="UP000823399"/>
    </source>
</evidence>
<feature type="region of interest" description="Disordered" evidence="1">
    <location>
        <begin position="37"/>
        <end position="146"/>
    </location>
</feature>
<reference evidence="2" key="1">
    <citation type="journal article" date="2020" name="New Phytol.">
        <title>Comparative genomics reveals dynamic genome evolution in host specialist ectomycorrhizal fungi.</title>
        <authorList>
            <person name="Lofgren L.A."/>
            <person name="Nguyen N.H."/>
            <person name="Vilgalys R."/>
            <person name="Ruytinx J."/>
            <person name="Liao H.L."/>
            <person name="Branco S."/>
            <person name="Kuo A."/>
            <person name="LaButti K."/>
            <person name="Lipzen A."/>
            <person name="Andreopoulos W."/>
            <person name="Pangilinan J."/>
            <person name="Riley R."/>
            <person name="Hundley H."/>
            <person name="Na H."/>
            <person name="Barry K."/>
            <person name="Grigoriev I.V."/>
            <person name="Stajich J.E."/>
            <person name="Kennedy P.G."/>
        </authorList>
    </citation>
    <scope>NUCLEOTIDE SEQUENCE</scope>
    <source>
        <strain evidence="2">FC423</strain>
    </source>
</reference>
<dbReference type="OrthoDB" id="2688474at2759"/>
<dbReference type="RefSeq" id="XP_041287643.1">
    <property type="nucleotide sequence ID" value="XM_041442201.1"/>
</dbReference>
<feature type="compositionally biased region" description="Basic and acidic residues" evidence="1">
    <location>
        <begin position="131"/>
        <end position="146"/>
    </location>
</feature>
<gene>
    <name evidence="2" type="ORF">F5147DRAFT_778857</name>
</gene>
<sequence length="146" mass="16144">MTTTIVKLMKFAHLSRLAPSTTPTHQCLLASVTRTKNATQHPGLVDAVPKKKRRTAAEVAAERQAKLDAKEEKERAKGAGIKRVAEYEKKQAEKDASTDATPRAAVLPKSKPRPKPIPKKTRAKSPTLPPEDDRFISDVEMDDSRH</sequence>
<evidence type="ECO:0000256" key="1">
    <source>
        <dbReference type="SAM" id="MobiDB-lite"/>
    </source>
</evidence>
<proteinExistence type="predicted"/>
<feature type="compositionally biased region" description="Basic residues" evidence="1">
    <location>
        <begin position="110"/>
        <end position="123"/>
    </location>
</feature>
<feature type="compositionally biased region" description="Basic and acidic residues" evidence="1">
    <location>
        <begin position="60"/>
        <end position="97"/>
    </location>
</feature>
<dbReference type="EMBL" id="JABBWM010000077">
    <property type="protein sequence ID" value="KAG2094830.1"/>
    <property type="molecule type" value="Genomic_DNA"/>
</dbReference>
<organism evidence="2 3">
    <name type="scientific">Suillus discolor</name>
    <dbReference type="NCBI Taxonomy" id="1912936"/>
    <lineage>
        <taxon>Eukaryota</taxon>
        <taxon>Fungi</taxon>
        <taxon>Dikarya</taxon>
        <taxon>Basidiomycota</taxon>
        <taxon>Agaricomycotina</taxon>
        <taxon>Agaricomycetes</taxon>
        <taxon>Agaricomycetidae</taxon>
        <taxon>Boletales</taxon>
        <taxon>Suillineae</taxon>
        <taxon>Suillaceae</taxon>
        <taxon>Suillus</taxon>
    </lineage>
</organism>
<name>A0A9P7EXM8_9AGAM</name>
<protein>
    <submittedName>
        <fullName evidence="2">Uncharacterized protein</fullName>
    </submittedName>
</protein>
<dbReference type="GeneID" id="64704460"/>